<evidence type="ECO:0008006" key="4">
    <source>
        <dbReference type="Google" id="ProtNLM"/>
    </source>
</evidence>
<dbReference type="Pfam" id="PF17099">
    <property type="entry name" value="TrpP"/>
    <property type="match status" value="1"/>
</dbReference>
<dbReference type="HOGENOM" id="CLU_126994_0_0_9"/>
<dbReference type="OrthoDB" id="2243651at2"/>
<dbReference type="InterPro" id="IPR031360">
    <property type="entry name" value="TrpP"/>
</dbReference>
<reference evidence="2 3" key="1">
    <citation type="submission" date="2010-08" db="EMBL/GenBank/DDBJ databases">
        <title>Complete sequence of Clostridium cellulovorans 743B.</title>
        <authorList>
            <consortium name="US DOE Joint Genome Institute"/>
            <person name="Lucas S."/>
            <person name="Copeland A."/>
            <person name="Lapidus A."/>
            <person name="Cheng J.-F."/>
            <person name="Bruce D."/>
            <person name="Goodwin L."/>
            <person name="Pitluck S."/>
            <person name="Chertkov O."/>
            <person name="Detter J.C."/>
            <person name="Han C."/>
            <person name="Tapia R."/>
            <person name="Land M."/>
            <person name="Hauser L."/>
            <person name="Chang Y.-J."/>
            <person name="Jeffries C."/>
            <person name="Kyrpides N."/>
            <person name="Ivanova N."/>
            <person name="Mikhailova N."/>
            <person name="Hemme C.L."/>
            <person name="Woyke T."/>
        </authorList>
    </citation>
    <scope>NUCLEOTIDE SEQUENCE [LARGE SCALE GENOMIC DNA]</scope>
    <source>
        <strain evidence="3">ATCC 35296 / DSM 3052 / OCM 3 / 743B</strain>
    </source>
</reference>
<dbReference type="Proteomes" id="UP000002730">
    <property type="component" value="Chromosome"/>
</dbReference>
<organism evidence="2 3">
    <name type="scientific">Clostridium cellulovorans (strain ATCC 35296 / DSM 3052 / OCM 3 / 743B)</name>
    <dbReference type="NCBI Taxonomy" id="573061"/>
    <lineage>
        <taxon>Bacteria</taxon>
        <taxon>Bacillati</taxon>
        <taxon>Bacillota</taxon>
        <taxon>Clostridia</taxon>
        <taxon>Eubacteriales</taxon>
        <taxon>Clostridiaceae</taxon>
        <taxon>Clostridium</taxon>
    </lineage>
</organism>
<keyword evidence="1" id="KW-0812">Transmembrane</keyword>
<protein>
    <recommendedName>
        <fullName evidence="4">Tryptophan transport protein</fullName>
    </recommendedName>
</protein>
<evidence type="ECO:0000313" key="3">
    <source>
        <dbReference type="Proteomes" id="UP000002730"/>
    </source>
</evidence>
<gene>
    <name evidence="2" type="ordered locus">Clocel_3431</name>
</gene>
<keyword evidence="3" id="KW-1185">Reference proteome</keyword>
<dbReference type="RefSeq" id="WP_010073507.1">
    <property type="nucleotide sequence ID" value="NC_014393.1"/>
</dbReference>
<accession>D9SVP8</accession>
<dbReference type="AlphaFoldDB" id="D9SVP8"/>
<proteinExistence type="predicted"/>
<sequence length="178" mass="19059">MSTRKLTIASLFLAVGLILHYIMPGFLGGMKPDPFLAMMFITILICGDYKTTLAVGLASGILTALTTTMPGGQIPNIIDKIITAQVVFFILKTFNTLEEKAKGNSLIKQVKMVVVSIVGTLVSGTIFLSTAIYIMGVELPFGILFNSVVLPATVGNTVLVLFTTNVVLVALKRSSFKI</sequence>
<dbReference type="Gene3D" id="1.10.1760.20">
    <property type="match status" value="1"/>
</dbReference>
<feature type="transmembrane region" description="Helical" evidence="1">
    <location>
        <begin position="148"/>
        <end position="171"/>
    </location>
</feature>
<evidence type="ECO:0000256" key="1">
    <source>
        <dbReference type="SAM" id="Phobius"/>
    </source>
</evidence>
<dbReference type="KEGG" id="ccb:Clocel_3431"/>
<name>D9SVP8_CLOC7</name>
<evidence type="ECO:0000313" key="2">
    <source>
        <dbReference type="EMBL" id="ADL53109.1"/>
    </source>
</evidence>
<feature type="transmembrane region" description="Helical" evidence="1">
    <location>
        <begin position="35"/>
        <end position="62"/>
    </location>
</feature>
<dbReference type="EMBL" id="CP002160">
    <property type="protein sequence ID" value="ADL53109.1"/>
    <property type="molecule type" value="Genomic_DNA"/>
</dbReference>
<feature type="transmembrane region" description="Helical" evidence="1">
    <location>
        <begin position="6"/>
        <end position="23"/>
    </location>
</feature>
<feature type="transmembrane region" description="Helical" evidence="1">
    <location>
        <begin position="112"/>
        <end position="136"/>
    </location>
</feature>
<dbReference type="STRING" id="573061.Clocel_3431"/>
<dbReference type="eggNOG" id="ENOG5032SBU">
    <property type="taxonomic scope" value="Bacteria"/>
</dbReference>
<keyword evidence="1" id="KW-0472">Membrane</keyword>
<keyword evidence="1" id="KW-1133">Transmembrane helix</keyword>